<reference evidence="3 4" key="1">
    <citation type="submission" date="2024-02" db="EMBL/GenBank/DDBJ databases">
        <title>De novo assembly and annotation of 12 fungi associated with fruit tree decline syndrome in Ontario, Canada.</title>
        <authorList>
            <person name="Sulman M."/>
            <person name="Ellouze W."/>
            <person name="Ilyukhin E."/>
        </authorList>
    </citation>
    <scope>NUCLEOTIDE SEQUENCE [LARGE SCALE GENOMIC DNA]</scope>
    <source>
        <strain evidence="3 4">M11/M66-122</strain>
    </source>
</reference>
<feature type="region of interest" description="Disordered" evidence="1">
    <location>
        <begin position="1"/>
        <end position="28"/>
    </location>
</feature>
<comment type="caution">
    <text evidence="3">The sequence shown here is derived from an EMBL/GenBank/DDBJ whole genome shotgun (WGS) entry which is preliminary data.</text>
</comment>
<dbReference type="PANTHER" id="PTHR23225:SF2">
    <property type="entry name" value="AT09679P-RELATED"/>
    <property type="match status" value="1"/>
</dbReference>
<dbReference type="InterPro" id="IPR013087">
    <property type="entry name" value="Znf_C2H2_type"/>
</dbReference>
<dbReference type="AlphaFoldDB" id="A0AAN9URB8"/>
<dbReference type="PANTHER" id="PTHR23225">
    <property type="entry name" value="ZINC FINGER PROTEIN"/>
    <property type="match status" value="1"/>
</dbReference>
<name>A0AAN9URB8_9PEZI</name>
<dbReference type="Proteomes" id="UP001320420">
    <property type="component" value="Unassembled WGS sequence"/>
</dbReference>
<evidence type="ECO:0000313" key="3">
    <source>
        <dbReference type="EMBL" id="KAK7750880.1"/>
    </source>
</evidence>
<accession>A0AAN9URB8</accession>
<feature type="region of interest" description="Disordered" evidence="1">
    <location>
        <begin position="135"/>
        <end position="199"/>
    </location>
</feature>
<sequence length="500" mass="56127">MDGALSPAMESDYYHGRSPPTPTDSQIWPTFPNHYDNWDSHSQFYPQCTSLAPDCVKLGDLYPYQDSYEDNLVRSLSMSSDDCDDFSSNGEQWSPSELSQMSQQMSPVAHLPEVKEEIHIPEPNFTPVYPAIETDDEAHSADEVEHTRVKVEDEDEEYQPRSKPKRANAHASRAGKAQKRTSSSAHTLHATKRVKTESNDSNTISNIATVKASLKGAKRNFPCKECRDIVFKDENGLQKHIKTQHTRPFICVFDFAGCTSTFASKNEWKRHCASQHLLLNYWLCQQELCAKVTNSYPHISSNKQNDGSWQAQCGGSTTSCNGGDGDVVPTLPNGAIFNRKDLYTQHLRRMHVPPNVKKQVKQKKTVPEWEDNVRAYQEGAHRTRCHLPSRMDCPAPGCRVVFEGPNAWDERMEHVAKHLDKAGGLGDSAVESPFSIGGENHEDTTLIAWATRPEVDIIRKDDKGKWVLHNPLRPTGHPRKGVATAAGDEDEDAEGEEFDE</sequence>
<gene>
    <name evidence="3" type="ORF">SLS62_007143</name>
</gene>
<dbReference type="EMBL" id="JAKJXP020000057">
    <property type="protein sequence ID" value="KAK7750880.1"/>
    <property type="molecule type" value="Genomic_DNA"/>
</dbReference>
<evidence type="ECO:0000259" key="2">
    <source>
        <dbReference type="SMART" id="SM00355"/>
    </source>
</evidence>
<feature type="domain" description="C2H2-type" evidence="2">
    <location>
        <begin position="249"/>
        <end position="276"/>
    </location>
</feature>
<dbReference type="Gene3D" id="3.30.160.60">
    <property type="entry name" value="Classic Zinc Finger"/>
    <property type="match status" value="1"/>
</dbReference>
<dbReference type="InterPro" id="IPR039970">
    <property type="entry name" value="TF_Grauzone"/>
</dbReference>
<keyword evidence="4" id="KW-1185">Reference proteome</keyword>
<proteinExistence type="predicted"/>
<evidence type="ECO:0000313" key="4">
    <source>
        <dbReference type="Proteomes" id="UP001320420"/>
    </source>
</evidence>
<protein>
    <recommendedName>
        <fullName evidence="2">C2H2-type domain-containing protein</fullName>
    </recommendedName>
</protein>
<organism evidence="3 4">
    <name type="scientific">Diatrype stigma</name>
    <dbReference type="NCBI Taxonomy" id="117547"/>
    <lineage>
        <taxon>Eukaryota</taxon>
        <taxon>Fungi</taxon>
        <taxon>Dikarya</taxon>
        <taxon>Ascomycota</taxon>
        <taxon>Pezizomycotina</taxon>
        <taxon>Sordariomycetes</taxon>
        <taxon>Xylariomycetidae</taxon>
        <taxon>Xylariales</taxon>
        <taxon>Diatrypaceae</taxon>
        <taxon>Diatrype</taxon>
    </lineage>
</organism>
<dbReference type="GO" id="GO:0003700">
    <property type="term" value="F:DNA-binding transcription factor activity"/>
    <property type="evidence" value="ECO:0007669"/>
    <property type="project" value="InterPro"/>
</dbReference>
<feature type="compositionally biased region" description="Basic and acidic residues" evidence="1">
    <location>
        <begin position="137"/>
        <end position="151"/>
    </location>
</feature>
<dbReference type="SMART" id="SM00355">
    <property type="entry name" value="ZnF_C2H2"/>
    <property type="match status" value="2"/>
</dbReference>
<feature type="compositionally biased region" description="Acidic residues" evidence="1">
    <location>
        <begin position="487"/>
        <end position="500"/>
    </location>
</feature>
<feature type="domain" description="C2H2-type" evidence="2">
    <location>
        <begin position="221"/>
        <end position="245"/>
    </location>
</feature>
<evidence type="ECO:0000256" key="1">
    <source>
        <dbReference type="SAM" id="MobiDB-lite"/>
    </source>
</evidence>
<feature type="region of interest" description="Disordered" evidence="1">
    <location>
        <begin position="469"/>
        <end position="500"/>
    </location>
</feature>